<dbReference type="AlphaFoldDB" id="M6FDP3"/>
<accession>M6FDP3</accession>
<dbReference type="EMBL" id="AFJM02000066">
    <property type="protein sequence ID" value="EMM70893.1"/>
    <property type="molecule type" value="Genomic_DNA"/>
</dbReference>
<evidence type="ECO:0000313" key="1">
    <source>
        <dbReference type="EMBL" id="EMM70893.1"/>
    </source>
</evidence>
<reference evidence="1 2" key="1">
    <citation type="submission" date="2013-01" db="EMBL/GenBank/DDBJ databases">
        <authorList>
            <person name="Harkins D.M."/>
            <person name="Durkin A.S."/>
            <person name="Brinkac L.M."/>
            <person name="Haft D.H."/>
            <person name="Selengut J.D."/>
            <person name="Sanka R."/>
            <person name="DePew J."/>
            <person name="Purushe J."/>
            <person name="Hospenthal D.R."/>
            <person name="Murray C.K."/>
            <person name="Pimentel G."/>
            <person name="Wasfy M."/>
            <person name="Vinetz J.M."/>
            <person name="Sutton G.G."/>
            <person name="Nierman W.C."/>
            <person name="Fouts D.E."/>
        </authorList>
    </citation>
    <scope>NUCLEOTIDE SEQUENCE [LARGE SCALE GENOMIC DNA]</scope>
    <source>
        <strain evidence="1 2">2006001855</strain>
    </source>
</reference>
<dbReference type="Proteomes" id="UP000012101">
    <property type="component" value="Unassembled WGS sequence"/>
</dbReference>
<evidence type="ECO:0000313" key="2">
    <source>
        <dbReference type="Proteomes" id="UP000012101"/>
    </source>
</evidence>
<protein>
    <submittedName>
        <fullName evidence="1">Uncharacterized protein</fullName>
    </submittedName>
</protein>
<name>M6FDP3_9LEPT</name>
<gene>
    <name evidence="1" type="ORF">LEP1GSC038_1028</name>
</gene>
<organism evidence="1 2">
    <name type="scientific">Leptospira weilii str. 2006001855</name>
    <dbReference type="NCBI Taxonomy" id="996804"/>
    <lineage>
        <taxon>Bacteria</taxon>
        <taxon>Pseudomonadati</taxon>
        <taxon>Spirochaetota</taxon>
        <taxon>Spirochaetia</taxon>
        <taxon>Leptospirales</taxon>
        <taxon>Leptospiraceae</taxon>
        <taxon>Leptospira</taxon>
    </lineage>
</organism>
<comment type="caution">
    <text evidence="1">The sequence shown here is derived from an EMBL/GenBank/DDBJ whole genome shotgun (WGS) entry which is preliminary data.</text>
</comment>
<proteinExistence type="predicted"/>
<sequence length="57" mass="6971">MEWFAKKFPEFKNIQLLYNWATDSNLVLNQGNFYRKRLNLEDKVVFFTVEISAKRRI</sequence>